<feature type="region of interest" description="Disordered" evidence="1">
    <location>
        <begin position="82"/>
        <end position="112"/>
    </location>
</feature>
<dbReference type="Pfam" id="PF25571">
    <property type="entry name" value="TPR_CCP1_N"/>
    <property type="match status" value="1"/>
</dbReference>
<protein>
    <submittedName>
        <fullName evidence="3">TOG domain-containing protein</fullName>
    </submittedName>
</protein>
<dbReference type="AlphaFoldDB" id="A0A915EMB1"/>
<dbReference type="Proteomes" id="UP000887574">
    <property type="component" value="Unplaced"/>
</dbReference>
<keyword evidence="2" id="KW-1185">Reference proteome</keyword>
<evidence type="ECO:0000256" key="1">
    <source>
        <dbReference type="SAM" id="MobiDB-lite"/>
    </source>
</evidence>
<organism evidence="2 3">
    <name type="scientific">Ditylenchus dipsaci</name>
    <dbReference type="NCBI Taxonomy" id="166011"/>
    <lineage>
        <taxon>Eukaryota</taxon>
        <taxon>Metazoa</taxon>
        <taxon>Ecdysozoa</taxon>
        <taxon>Nematoda</taxon>
        <taxon>Chromadorea</taxon>
        <taxon>Rhabditida</taxon>
        <taxon>Tylenchina</taxon>
        <taxon>Tylenchomorpha</taxon>
        <taxon>Sphaerularioidea</taxon>
        <taxon>Anguinidae</taxon>
        <taxon>Anguininae</taxon>
        <taxon>Ditylenchus</taxon>
    </lineage>
</organism>
<evidence type="ECO:0000313" key="2">
    <source>
        <dbReference type="Proteomes" id="UP000887574"/>
    </source>
</evidence>
<reference evidence="3" key="1">
    <citation type="submission" date="2022-11" db="UniProtKB">
        <authorList>
            <consortium name="WormBaseParasite"/>
        </authorList>
    </citation>
    <scope>IDENTIFICATION</scope>
</reference>
<sequence length="431" mass="47931">MYVVGSPKMGSGDLLVSKLSQIQYRINIGQRTEADLVTLFTYLIESCVSQAPPKEQNDIARVIEPLFTSAVESDPTTYNFLNPRIPTPRSSKKLQKNTLKSPREDHVKMKKTPVSKKVLGFKKQRCVAQPSTSSAASGDCIGVGRPSPSTNSQSFGGLPTRRSKSLSESSVQSKPNAKKSFGQDDSVQHLLKAIELSCDDLSTIILCKIVHGYVFYCKIVASQTRLRRMVRLDAANYCLRAIRSQIAEPNPSPLRIVAIDSIVNLLMEISAKDRKFSLKIRISGMLTILGNRLLEADRLFCTVTLLRLAAKSLRSPRNAQLIGRERRFAERLVGILNTLSAAAMEEDLAIEEDLLSINDGNVHREEFLKLQAQSNNQEDGKHKTCTPTNSLKMARMMEILFSISKNNWLKAEIAAELVKSQVPVHHRNVAQ</sequence>
<name>A0A915EMB1_9BILA</name>
<accession>A0A915EMB1</accession>
<feature type="region of interest" description="Disordered" evidence="1">
    <location>
        <begin position="132"/>
        <end position="182"/>
    </location>
</feature>
<dbReference type="WBParaSite" id="jg6874">
    <property type="protein sequence ID" value="jg6874"/>
    <property type="gene ID" value="jg6874"/>
</dbReference>
<evidence type="ECO:0000313" key="3">
    <source>
        <dbReference type="WBParaSite" id="jg6874"/>
    </source>
</evidence>
<proteinExistence type="predicted"/>